<reference evidence="2" key="1">
    <citation type="journal article" date="2019" name="Int. J. Syst. Evol. Microbiol.">
        <title>The Global Catalogue of Microorganisms (GCM) 10K type strain sequencing project: providing services to taxonomists for standard genome sequencing and annotation.</title>
        <authorList>
            <consortium name="The Broad Institute Genomics Platform"/>
            <consortium name="The Broad Institute Genome Sequencing Center for Infectious Disease"/>
            <person name="Wu L."/>
            <person name="Ma J."/>
        </authorList>
    </citation>
    <scope>NUCLEOTIDE SEQUENCE [LARGE SCALE GENOMIC DNA]</scope>
    <source>
        <strain evidence="2">CGMCC 1.15043</strain>
    </source>
</reference>
<dbReference type="Pfam" id="PF14199">
    <property type="entry name" value="DUF4317"/>
    <property type="match status" value="1"/>
</dbReference>
<dbReference type="RefSeq" id="WP_189010537.1">
    <property type="nucleotide sequence ID" value="NZ_BMHE01000006.1"/>
</dbReference>
<sequence>MIKKELAHIRKQMKLDHDKLEIFNILNVYIMKESNEIYHYERQSFSLVDREKQELYMANFKKLLTGELDQKMFELKFQEEAEKPSQVLLHQGLVTGNPEEWQDLMLLLVEKMLADTKYERDTVITFVHGQYFKPTKIRNEEAEVSEKDEMFANPFILCSVNSTEQQRKILMFDYVEREYKYNVFVDPIIKLNSPEQGFFYPSVTDNYSDMNRILYCTGKANEPNWHFIEQVLNAEKTVTAQEERTIFEEIVKEVAGDQLDASTIAHVYEEIHRVIETNEEEEPPKLDYKDVERMLTVSGVENVTMEKVERAFQTVVDNKNYELKASSVMPKFTSKSIKIDTKIATISVSPQDLKYVRQVNYKGKRCILIEVDEDAVIEGFTLSTETL</sequence>
<proteinExistence type="predicted"/>
<name>A0ABQ2BSN4_9BACL</name>
<evidence type="ECO:0000313" key="1">
    <source>
        <dbReference type="EMBL" id="GGI46705.1"/>
    </source>
</evidence>
<dbReference type="InterPro" id="IPR025466">
    <property type="entry name" value="DUF4317"/>
</dbReference>
<accession>A0ABQ2BSN4</accession>
<dbReference type="EMBL" id="BMHE01000006">
    <property type="protein sequence ID" value="GGI46705.1"/>
    <property type="molecule type" value="Genomic_DNA"/>
</dbReference>
<keyword evidence="2" id="KW-1185">Reference proteome</keyword>
<comment type="caution">
    <text evidence="1">The sequence shown here is derived from an EMBL/GenBank/DDBJ whole genome shotgun (WGS) entry which is preliminary data.</text>
</comment>
<organism evidence="1 2">
    <name type="scientific">Paenibacillus marchantiophytorum</name>
    <dbReference type="NCBI Taxonomy" id="1619310"/>
    <lineage>
        <taxon>Bacteria</taxon>
        <taxon>Bacillati</taxon>
        <taxon>Bacillota</taxon>
        <taxon>Bacilli</taxon>
        <taxon>Bacillales</taxon>
        <taxon>Paenibacillaceae</taxon>
        <taxon>Paenibacillus</taxon>
    </lineage>
</organism>
<evidence type="ECO:0000313" key="2">
    <source>
        <dbReference type="Proteomes" id="UP000615455"/>
    </source>
</evidence>
<protein>
    <recommendedName>
        <fullName evidence="3">DUF4317 family protein</fullName>
    </recommendedName>
</protein>
<dbReference type="Proteomes" id="UP000615455">
    <property type="component" value="Unassembled WGS sequence"/>
</dbReference>
<evidence type="ECO:0008006" key="3">
    <source>
        <dbReference type="Google" id="ProtNLM"/>
    </source>
</evidence>
<gene>
    <name evidence="1" type="ORF">GCM10008018_18430</name>
</gene>